<name>A0A6J4H7I0_9ACTN</name>
<proteinExistence type="predicted"/>
<accession>A0A6J4H7I0</accession>
<evidence type="ECO:0000313" key="1">
    <source>
        <dbReference type="EMBL" id="CAA9215215.1"/>
    </source>
</evidence>
<organism evidence="1">
    <name type="scientific">uncultured Mycobacteriales bacterium</name>
    <dbReference type="NCBI Taxonomy" id="581187"/>
    <lineage>
        <taxon>Bacteria</taxon>
        <taxon>Bacillati</taxon>
        <taxon>Actinomycetota</taxon>
        <taxon>Actinomycetes</taxon>
        <taxon>Mycobacteriales</taxon>
        <taxon>environmental samples</taxon>
    </lineage>
</organism>
<gene>
    <name evidence="1" type="ORF">AVDCRST_MAG41-182</name>
</gene>
<dbReference type="AlphaFoldDB" id="A0A6J4H7I0"/>
<protein>
    <submittedName>
        <fullName evidence="1">Uncharacterized protein</fullName>
    </submittedName>
</protein>
<dbReference type="EMBL" id="CADCTP010000018">
    <property type="protein sequence ID" value="CAA9215215.1"/>
    <property type="molecule type" value="Genomic_DNA"/>
</dbReference>
<reference evidence="1" key="1">
    <citation type="submission" date="2020-02" db="EMBL/GenBank/DDBJ databases">
        <authorList>
            <person name="Meier V. D."/>
        </authorList>
    </citation>
    <scope>NUCLEOTIDE SEQUENCE</scope>
    <source>
        <strain evidence="1">AVDCRST_MAG41</strain>
    </source>
</reference>
<sequence>MVVYQLPGSRLGTSDRPAWLGLGFFPGGRRRVDGVATGV</sequence>